<dbReference type="GO" id="GO:0008233">
    <property type="term" value="F:peptidase activity"/>
    <property type="evidence" value="ECO:0007669"/>
    <property type="project" value="UniProtKB-KW"/>
</dbReference>
<dbReference type="SUPFAM" id="SSF117892">
    <property type="entry name" value="Band 7/SPFH domain"/>
    <property type="match status" value="1"/>
</dbReference>
<accession>A0ABP9N4I6</accession>
<keyword evidence="4" id="KW-0378">Hydrolase</keyword>
<comment type="subcellular location">
    <subcellularLocation>
        <location evidence="1">Membrane</location>
        <topology evidence="1">Single-pass membrane protein</topology>
    </subcellularLocation>
</comment>
<name>A0ABP9N4I6_9GAMM</name>
<evidence type="ECO:0000259" key="3">
    <source>
        <dbReference type="SMART" id="SM00244"/>
    </source>
</evidence>
<dbReference type="Gene3D" id="3.30.479.30">
    <property type="entry name" value="Band 7 domain"/>
    <property type="match status" value="1"/>
</dbReference>
<comment type="similarity">
    <text evidence="2">Belongs to the band 7/mec-2 family.</text>
</comment>
<comment type="caution">
    <text evidence="4">The sequence shown here is derived from an EMBL/GenBank/DDBJ whole genome shotgun (WGS) entry which is preliminary data.</text>
</comment>
<dbReference type="InterPro" id="IPR043202">
    <property type="entry name" value="Band-7_stomatin-like"/>
</dbReference>
<dbReference type="SMART" id="SM00244">
    <property type="entry name" value="PHB"/>
    <property type="match status" value="1"/>
</dbReference>
<dbReference type="PANTHER" id="PTHR10264:SF19">
    <property type="entry name" value="AT06885P-RELATED"/>
    <property type="match status" value="1"/>
</dbReference>
<dbReference type="InterPro" id="IPR001107">
    <property type="entry name" value="Band_7"/>
</dbReference>
<evidence type="ECO:0000256" key="2">
    <source>
        <dbReference type="ARBA" id="ARBA00008164"/>
    </source>
</evidence>
<dbReference type="RefSeq" id="WP_345489177.1">
    <property type="nucleotide sequence ID" value="NZ_BAABHY010000001.1"/>
</dbReference>
<gene>
    <name evidence="4" type="ORF">GCM10023211_08620</name>
</gene>
<dbReference type="InterPro" id="IPR036013">
    <property type="entry name" value="Band_7/SPFH_dom_sf"/>
</dbReference>
<feature type="domain" description="Band 7" evidence="3">
    <location>
        <begin position="36"/>
        <end position="239"/>
    </location>
</feature>
<dbReference type="PANTHER" id="PTHR10264">
    <property type="entry name" value="BAND 7 PROTEIN-RELATED"/>
    <property type="match status" value="1"/>
</dbReference>
<sequence length="343" mass="37873">MNKPPKMLSHWQQASQIAFLVLYLIVILTAISWATSNIKKIAPDSRAVVFRMGEMVHIQNSGLLFAWPQPFEQVVIIPSIEQTIKWRSQALLRTERAKKADMINSTLNDALAGSGYLLTGDSGIVQLDLSVFYNITEPYDFVLQGDHVMPALDRLVQQSAMAVCAERDIDEILVARPELMNSNTIVTSREQLRLDIQNKINNNLIDLKQKQAGLGISIVRVDVQSSLPNKAMSAFNSVLTASQQAAKEIASAQNDAAQTLQQATQSVEYILQVAQAKASERLAKARTDTAVITTLISNNKYAMNTNSLLNIYHEKIASVLRSAKTVDMINENDAGHLIIEGAK</sequence>
<dbReference type="Pfam" id="PF01145">
    <property type="entry name" value="Band_7"/>
    <property type="match status" value="1"/>
</dbReference>
<keyword evidence="5" id="KW-1185">Reference proteome</keyword>
<dbReference type="EMBL" id="BAABHY010000001">
    <property type="protein sequence ID" value="GAA5107461.1"/>
    <property type="molecule type" value="Genomic_DNA"/>
</dbReference>
<evidence type="ECO:0000313" key="4">
    <source>
        <dbReference type="EMBL" id="GAA5107461.1"/>
    </source>
</evidence>
<dbReference type="GO" id="GO:0006508">
    <property type="term" value="P:proteolysis"/>
    <property type="evidence" value="ECO:0007669"/>
    <property type="project" value="UniProtKB-KW"/>
</dbReference>
<evidence type="ECO:0000256" key="1">
    <source>
        <dbReference type="ARBA" id="ARBA00004167"/>
    </source>
</evidence>
<keyword evidence="4" id="KW-0645">Protease</keyword>
<protein>
    <submittedName>
        <fullName evidence="4">Protease modulator HflK</fullName>
    </submittedName>
</protein>
<evidence type="ECO:0000313" key="5">
    <source>
        <dbReference type="Proteomes" id="UP001500171"/>
    </source>
</evidence>
<reference evidence="5" key="1">
    <citation type="journal article" date="2019" name="Int. J. Syst. Evol. Microbiol.">
        <title>The Global Catalogue of Microorganisms (GCM) 10K type strain sequencing project: providing services to taxonomists for standard genome sequencing and annotation.</title>
        <authorList>
            <consortium name="The Broad Institute Genomics Platform"/>
            <consortium name="The Broad Institute Genome Sequencing Center for Infectious Disease"/>
            <person name="Wu L."/>
            <person name="Ma J."/>
        </authorList>
    </citation>
    <scope>NUCLEOTIDE SEQUENCE [LARGE SCALE GENOMIC DNA]</scope>
    <source>
        <strain evidence="5">JCM 18050</strain>
    </source>
</reference>
<proteinExistence type="inferred from homology"/>
<organism evidence="4 5">
    <name type="scientific">Orbus sasakiae</name>
    <dbReference type="NCBI Taxonomy" id="1078475"/>
    <lineage>
        <taxon>Bacteria</taxon>
        <taxon>Pseudomonadati</taxon>
        <taxon>Pseudomonadota</taxon>
        <taxon>Gammaproteobacteria</taxon>
        <taxon>Orbales</taxon>
        <taxon>Orbaceae</taxon>
        <taxon>Orbus</taxon>
    </lineage>
</organism>
<dbReference type="Proteomes" id="UP001500171">
    <property type="component" value="Unassembled WGS sequence"/>
</dbReference>